<dbReference type="RefSeq" id="WP_204058234.1">
    <property type="nucleotide sequence ID" value="NZ_BAAAGP010000014.1"/>
</dbReference>
<dbReference type="EMBL" id="BOOC01000016">
    <property type="protein sequence ID" value="GIH40844.1"/>
    <property type="molecule type" value="Genomic_DNA"/>
</dbReference>
<dbReference type="Proteomes" id="UP000603904">
    <property type="component" value="Unassembled WGS sequence"/>
</dbReference>
<dbReference type="Gene3D" id="3.20.20.80">
    <property type="entry name" value="Glycosidases"/>
    <property type="match status" value="1"/>
</dbReference>
<organism evidence="1 2">
    <name type="scientific">Microbispora corallina</name>
    <dbReference type="NCBI Taxonomy" id="83302"/>
    <lineage>
        <taxon>Bacteria</taxon>
        <taxon>Bacillati</taxon>
        <taxon>Actinomycetota</taxon>
        <taxon>Actinomycetes</taxon>
        <taxon>Streptosporangiales</taxon>
        <taxon>Streptosporangiaceae</taxon>
        <taxon>Microbispora</taxon>
    </lineage>
</organism>
<dbReference type="PANTHER" id="PTHR12631">
    <property type="entry name" value="ALPHA-L-IDURONIDASE"/>
    <property type="match status" value="1"/>
</dbReference>
<reference evidence="1 2" key="1">
    <citation type="submission" date="2021-01" db="EMBL/GenBank/DDBJ databases">
        <title>Whole genome shotgun sequence of Microbispora corallina NBRC 16416.</title>
        <authorList>
            <person name="Komaki H."/>
            <person name="Tamura T."/>
        </authorList>
    </citation>
    <scope>NUCLEOTIDE SEQUENCE [LARGE SCALE GENOMIC DNA]</scope>
    <source>
        <strain evidence="1 2">NBRC 16416</strain>
    </source>
</reference>
<sequence>MPETTVETSTAFEPEGVRLGVVRGISYGLFGKPDEFVPQARALGAGLVRAYVYWGQVEPEPGRYAWDVVDALLAQLDGDEEVWLTLCSSSPWATRVPTDFLPPSPALDLEAYGAFVRRVVRRCAGRVRYWQCDNEPSNTGLLWAGTAEEYVAQLRVLHAAVREADPAAAVVLGGCGYDVLSGQEGSEPRRFFDHVVSAGRDAFDLFDVHLYGEAAAAPAHIAFARDLMRRHGYLKPVVVGEYAAPVPFEFPEAQAVMYEALSGAFADVPEAQSTSELAERMGRDTPERRAMSALYDRMAELPETLQMFLAGCPGELEDRRHRINARQLVMCTMLALAEGVRRTVYWNLAPEVPGPLDPRQVMHLMFGKLVLLDYEGTTLGVRRPAAGAFALLAERLAGVRRVRRAETPGSPDLYAFEVEREGREPLLVLWRGRDMVTGEDEPPVPVDRPWPAPAAIAVDALGGTPPVEVAGGRLRLPVSVTPVFVTPSGN</sequence>
<keyword evidence="2" id="KW-1185">Reference proteome</keyword>
<name>A0ABQ4G1C3_9ACTN</name>
<evidence type="ECO:0000313" key="2">
    <source>
        <dbReference type="Proteomes" id="UP000603904"/>
    </source>
</evidence>
<accession>A0ABQ4G1C3</accession>
<protein>
    <submittedName>
        <fullName evidence="1">Uncharacterized protein</fullName>
    </submittedName>
</protein>
<dbReference type="SUPFAM" id="SSF51445">
    <property type="entry name" value="(Trans)glycosidases"/>
    <property type="match status" value="1"/>
</dbReference>
<dbReference type="PANTHER" id="PTHR12631:SF10">
    <property type="entry name" value="BETA-XYLOSIDASE-LIKE PROTEIN-RELATED"/>
    <property type="match status" value="1"/>
</dbReference>
<evidence type="ECO:0000313" key="1">
    <source>
        <dbReference type="EMBL" id="GIH40844.1"/>
    </source>
</evidence>
<comment type="caution">
    <text evidence="1">The sequence shown here is derived from an EMBL/GenBank/DDBJ whole genome shotgun (WGS) entry which is preliminary data.</text>
</comment>
<dbReference type="InterPro" id="IPR017853">
    <property type="entry name" value="GH"/>
</dbReference>
<dbReference type="InterPro" id="IPR051923">
    <property type="entry name" value="Glycosyl_Hydrolase_39"/>
</dbReference>
<gene>
    <name evidence="1" type="ORF">Mco01_38440</name>
</gene>
<proteinExistence type="predicted"/>